<evidence type="ECO:0000313" key="3">
    <source>
        <dbReference type="Proteomes" id="UP000027647"/>
    </source>
</evidence>
<evidence type="ECO:0000256" key="1">
    <source>
        <dbReference type="SAM" id="Phobius"/>
    </source>
</evidence>
<proteinExistence type="predicted"/>
<keyword evidence="1" id="KW-0472">Membrane</keyword>
<reference evidence="2 3" key="1">
    <citation type="submission" date="2014-04" db="EMBL/GenBank/DDBJ databases">
        <title>A comprehensive comparison of genomes of Erythrobacter spp. strains.</title>
        <authorList>
            <person name="Zheng Q."/>
        </authorList>
    </citation>
    <scope>NUCLEOTIDE SEQUENCE [LARGE SCALE GENOMIC DNA]</scope>
    <source>
        <strain evidence="2 3">DSM 6997</strain>
    </source>
</reference>
<dbReference type="AlphaFoldDB" id="A0A074MBD3"/>
<gene>
    <name evidence="2" type="ORF">EH31_06835</name>
</gene>
<evidence type="ECO:0000313" key="2">
    <source>
        <dbReference type="EMBL" id="KEO90749.1"/>
    </source>
</evidence>
<dbReference type="Proteomes" id="UP000027647">
    <property type="component" value="Unassembled WGS sequence"/>
</dbReference>
<accession>A0A074MBD3</accession>
<keyword evidence="1" id="KW-1133">Transmembrane helix</keyword>
<feature type="transmembrane region" description="Helical" evidence="1">
    <location>
        <begin position="32"/>
        <end position="59"/>
    </location>
</feature>
<keyword evidence="3" id="KW-1185">Reference proteome</keyword>
<dbReference type="EMBL" id="JMIW01000002">
    <property type="protein sequence ID" value="KEO90749.1"/>
    <property type="molecule type" value="Genomic_DNA"/>
</dbReference>
<protein>
    <submittedName>
        <fullName evidence="2">Uncharacterized protein</fullName>
    </submittedName>
</protein>
<dbReference type="STRING" id="1044.EH31_06835"/>
<organism evidence="2 3">
    <name type="scientific">Erythrobacter longus</name>
    <dbReference type="NCBI Taxonomy" id="1044"/>
    <lineage>
        <taxon>Bacteria</taxon>
        <taxon>Pseudomonadati</taxon>
        <taxon>Pseudomonadota</taxon>
        <taxon>Alphaproteobacteria</taxon>
        <taxon>Sphingomonadales</taxon>
        <taxon>Erythrobacteraceae</taxon>
        <taxon>Erythrobacter/Porphyrobacter group</taxon>
        <taxon>Erythrobacter</taxon>
    </lineage>
</organism>
<keyword evidence="1" id="KW-0812">Transmembrane</keyword>
<sequence>MLLAVSALCVLGLTYAALNEPFLLSLSEQRRASWLALLTVFEFGGVNWAILALGFYLVFESRKPLRQWRDPVAVRLMDDQLVFHESLGQEPVPLEQVIDVSYAAGVVKSDLNLKLIAGRTVRIRNVDDCDGQGFAKRVMAIRVSAASALAAQSD</sequence>
<name>A0A074MBD3_ERYLO</name>
<comment type="caution">
    <text evidence="2">The sequence shown here is derived from an EMBL/GenBank/DDBJ whole genome shotgun (WGS) entry which is preliminary data.</text>
</comment>